<keyword evidence="1" id="KW-0813">Transport</keyword>
<dbReference type="PANTHER" id="PTHR37823:SF1">
    <property type="entry name" value="CYTOCHROME C-553-LIKE"/>
    <property type="match status" value="1"/>
</dbReference>
<dbReference type="GO" id="GO:0020037">
    <property type="term" value="F:heme binding"/>
    <property type="evidence" value="ECO:0007669"/>
    <property type="project" value="InterPro"/>
</dbReference>
<sequence length="278" mass="30218">MNLAGFFQKSRTMRHRLAVWGLCLGLCLLGSVANIAQERRAPKTNPLVQEDAARGMAQYKATCAMCHGSEGKGASGPSLIDSSLVRHDENGNLIGDVVRNGRIAKGMPPFPNLTDGQIADLSAFLHAIVTAYDNRASASGPARGLAAKRLLTGSVEEGKTFFSGEGRCADCHSESGDLKGVAKKYSALELEGRLLYPTLAHETATVVFPSGEKVHGELLHLDPFYVSLMDNTGTYRSWTLKHGVKVMVDDPLHAHRDLLARYQDKEIHNVFAYLETLQ</sequence>
<dbReference type="EMBL" id="CP002467">
    <property type="protein sequence ID" value="ADV83508.1"/>
    <property type="molecule type" value="Genomic_DNA"/>
</dbReference>
<evidence type="ECO:0000313" key="9">
    <source>
        <dbReference type="Proteomes" id="UP000006844"/>
    </source>
</evidence>
<dbReference type="InterPro" id="IPR036909">
    <property type="entry name" value="Cyt_c-like_dom_sf"/>
</dbReference>
<gene>
    <name evidence="8" type="ordered locus">AciPR4_2734</name>
</gene>
<evidence type="ECO:0000256" key="1">
    <source>
        <dbReference type="ARBA" id="ARBA00022448"/>
    </source>
</evidence>
<keyword evidence="5 6" id="KW-0408">Iron</keyword>
<evidence type="ECO:0000259" key="7">
    <source>
        <dbReference type="PROSITE" id="PS51007"/>
    </source>
</evidence>
<dbReference type="AlphaFoldDB" id="E8V2N3"/>
<keyword evidence="3 6" id="KW-0479">Metal-binding</keyword>
<dbReference type="PROSITE" id="PS51007">
    <property type="entry name" value="CYTC"/>
    <property type="match status" value="2"/>
</dbReference>
<keyword evidence="2 6" id="KW-0349">Heme</keyword>
<evidence type="ECO:0000256" key="6">
    <source>
        <dbReference type="PROSITE-ProRule" id="PRU00433"/>
    </source>
</evidence>
<evidence type="ECO:0000313" key="8">
    <source>
        <dbReference type="EMBL" id="ADV83508.1"/>
    </source>
</evidence>
<organism evidence="8 9">
    <name type="scientific">Terriglobus saanensis (strain ATCC BAA-1853 / DSM 23119 / SP1PR4)</name>
    <dbReference type="NCBI Taxonomy" id="401053"/>
    <lineage>
        <taxon>Bacteria</taxon>
        <taxon>Pseudomonadati</taxon>
        <taxon>Acidobacteriota</taxon>
        <taxon>Terriglobia</taxon>
        <taxon>Terriglobales</taxon>
        <taxon>Acidobacteriaceae</taxon>
        <taxon>Terriglobus</taxon>
    </lineage>
</organism>
<evidence type="ECO:0000256" key="5">
    <source>
        <dbReference type="ARBA" id="ARBA00023004"/>
    </source>
</evidence>
<keyword evidence="9" id="KW-1185">Reference proteome</keyword>
<protein>
    <submittedName>
        <fullName evidence="8">Cytochrome c class I</fullName>
    </submittedName>
</protein>
<feature type="domain" description="Cytochrome c" evidence="7">
    <location>
        <begin position="153"/>
        <end position="278"/>
    </location>
</feature>
<keyword evidence="4" id="KW-0249">Electron transport</keyword>
<evidence type="ECO:0000256" key="2">
    <source>
        <dbReference type="ARBA" id="ARBA00022617"/>
    </source>
</evidence>
<accession>E8V2N3</accession>
<dbReference type="STRING" id="401053.AciPR4_2734"/>
<dbReference type="Gene3D" id="1.10.760.10">
    <property type="entry name" value="Cytochrome c-like domain"/>
    <property type="match status" value="1"/>
</dbReference>
<name>E8V2N3_TERSS</name>
<dbReference type="InterPro" id="IPR051811">
    <property type="entry name" value="Cytochrome_c550/c551-like"/>
</dbReference>
<dbReference type="KEGG" id="tsa:AciPR4_2734"/>
<dbReference type="OrthoDB" id="232040at2"/>
<reference evidence="8 9" key="1">
    <citation type="journal article" date="2012" name="Stand. Genomic Sci.">
        <title>Complete genome sequence of Terriglobus saanensis type strain SP1PR4(T), an Acidobacteria from tundra soil.</title>
        <authorList>
            <person name="Rawat S.R."/>
            <person name="Mannisto M.K."/>
            <person name="Starovoytov V."/>
            <person name="Goodwin L."/>
            <person name="Nolan M."/>
            <person name="Hauser L."/>
            <person name="Land M."/>
            <person name="Davenport K.W."/>
            <person name="Woyke T."/>
            <person name="Haggblom M.M."/>
        </authorList>
    </citation>
    <scope>NUCLEOTIDE SEQUENCE</scope>
    <source>
        <strain evidence="9">ATCC BAA-1853 / DSM 23119 / SP1PR4</strain>
    </source>
</reference>
<dbReference type="RefSeq" id="WP_013569241.1">
    <property type="nucleotide sequence ID" value="NC_014963.1"/>
</dbReference>
<dbReference type="GO" id="GO:0009055">
    <property type="term" value="F:electron transfer activity"/>
    <property type="evidence" value="ECO:0007669"/>
    <property type="project" value="InterPro"/>
</dbReference>
<dbReference type="HOGENOM" id="CLU_057863_0_0_0"/>
<dbReference type="GO" id="GO:0046872">
    <property type="term" value="F:metal ion binding"/>
    <property type="evidence" value="ECO:0007669"/>
    <property type="project" value="UniProtKB-KW"/>
</dbReference>
<proteinExistence type="predicted"/>
<dbReference type="eggNOG" id="COG2010">
    <property type="taxonomic scope" value="Bacteria"/>
</dbReference>
<evidence type="ECO:0000256" key="4">
    <source>
        <dbReference type="ARBA" id="ARBA00022982"/>
    </source>
</evidence>
<dbReference type="InterPro" id="IPR009056">
    <property type="entry name" value="Cyt_c-like_dom"/>
</dbReference>
<dbReference type="Proteomes" id="UP000006844">
    <property type="component" value="Chromosome"/>
</dbReference>
<dbReference type="Pfam" id="PF13442">
    <property type="entry name" value="Cytochrome_CBB3"/>
    <property type="match status" value="1"/>
</dbReference>
<dbReference type="SUPFAM" id="SSF46626">
    <property type="entry name" value="Cytochrome c"/>
    <property type="match status" value="2"/>
</dbReference>
<evidence type="ECO:0000256" key="3">
    <source>
        <dbReference type="ARBA" id="ARBA00022723"/>
    </source>
</evidence>
<dbReference type="PANTHER" id="PTHR37823">
    <property type="entry name" value="CYTOCHROME C-553-LIKE"/>
    <property type="match status" value="1"/>
</dbReference>
<feature type="domain" description="Cytochrome c" evidence="7">
    <location>
        <begin position="50"/>
        <end position="129"/>
    </location>
</feature>